<organism evidence="20">
    <name type="scientific">Chorda asiatica</name>
    <dbReference type="NCBI Taxonomy" id="1281577"/>
    <lineage>
        <taxon>Eukaryota</taxon>
        <taxon>Sar</taxon>
        <taxon>Stramenopiles</taxon>
        <taxon>Ochrophyta</taxon>
        <taxon>PX clade</taxon>
        <taxon>Phaeophyceae</taxon>
        <taxon>Laminariales</taxon>
        <taxon>Chordaceae</taxon>
        <taxon>Chorda</taxon>
    </lineage>
</organism>
<dbReference type="InterPro" id="IPR045187">
    <property type="entry name" value="CcO_II"/>
</dbReference>
<evidence type="ECO:0000256" key="14">
    <source>
        <dbReference type="ARBA" id="ARBA00031389"/>
    </source>
</evidence>
<dbReference type="CDD" id="cd13912">
    <property type="entry name" value="CcO_II_C"/>
    <property type="match status" value="1"/>
</dbReference>
<evidence type="ECO:0000256" key="6">
    <source>
        <dbReference type="ARBA" id="ARBA00022660"/>
    </source>
</evidence>
<geneLocation type="mitochondrion" evidence="20"/>
<dbReference type="Pfam" id="PF02790">
    <property type="entry name" value="COX2_TM"/>
    <property type="match status" value="1"/>
</dbReference>
<feature type="transmembrane region" description="Helical" evidence="17">
    <location>
        <begin position="22"/>
        <end position="45"/>
    </location>
</feature>
<keyword evidence="10" id="KW-0249">Electron transport</keyword>
<evidence type="ECO:0000256" key="5">
    <source>
        <dbReference type="ARBA" id="ARBA00022448"/>
    </source>
</evidence>
<comment type="subcellular location">
    <subcellularLocation>
        <location evidence="2">Membrane</location>
        <topology evidence="2">Multi-pass membrane protein</topology>
    </subcellularLocation>
</comment>
<dbReference type="AlphaFoldDB" id="A0A8F0K070"/>
<keyword evidence="11 17" id="KW-1133">Transmembrane helix</keyword>
<evidence type="ECO:0000256" key="9">
    <source>
        <dbReference type="ARBA" id="ARBA00022967"/>
    </source>
</evidence>
<dbReference type="PROSITE" id="PS00078">
    <property type="entry name" value="COX2"/>
    <property type="match status" value="1"/>
</dbReference>
<comment type="cofactor">
    <cofactor evidence="1">
        <name>Cu cation</name>
        <dbReference type="ChEBI" id="CHEBI:23378"/>
    </cofactor>
</comment>
<keyword evidence="12" id="KW-0186">Copper</keyword>
<dbReference type="PRINTS" id="PR01166">
    <property type="entry name" value="CYCOXIDASEII"/>
</dbReference>
<evidence type="ECO:0000256" key="1">
    <source>
        <dbReference type="ARBA" id="ARBA00001935"/>
    </source>
</evidence>
<dbReference type="GO" id="GO:0005507">
    <property type="term" value="F:copper ion binding"/>
    <property type="evidence" value="ECO:0007669"/>
    <property type="project" value="InterPro"/>
</dbReference>
<dbReference type="InterPro" id="IPR001505">
    <property type="entry name" value="Copper_CuA"/>
</dbReference>
<evidence type="ECO:0000256" key="11">
    <source>
        <dbReference type="ARBA" id="ARBA00022989"/>
    </source>
</evidence>
<evidence type="ECO:0000256" key="17">
    <source>
        <dbReference type="SAM" id="Phobius"/>
    </source>
</evidence>
<keyword evidence="8" id="KW-0479">Metal-binding</keyword>
<feature type="domain" description="Cytochrome oxidase subunit II transmembrane region profile" evidence="19">
    <location>
        <begin position="3"/>
        <end position="98"/>
    </location>
</feature>
<evidence type="ECO:0000313" key="20">
    <source>
        <dbReference type="EMBL" id="QWK44428.1"/>
    </source>
</evidence>
<evidence type="ECO:0000259" key="18">
    <source>
        <dbReference type="PROSITE" id="PS50857"/>
    </source>
</evidence>
<evidence type="ECO:0000259" key="19">
    <source>
        <dbReference type="PROSITE" id="PS50999"/>
    </source>
</evidence>
<evidence type="ECO:0000256" key="8">
    <source>
        <dbReference type="ARBA" id="ARBA00022723"/>
    </source>
</evidence>
<evidence type="ECO:0000256" key="13">
    <source>
        <dbReference type="ARBA" id="ARBA00023136"/>
    </source>
</evidence>
<comment type="similarity">
    <text evidence="3">Belongs to the cytochrome c oxidase subunit 2 family.</text>
</comment>
<dbReference type="PROSITE" id="PS50857">
    <property type="entry name" value="COX2_CUA"/>
    <property type="match status" value="2"/>
</dbReference>
<feature type="domain" description="Cytochrome oxidase subunit II copper A binding" evidence="18">
    <location>
        <begin position="1077"/>
        <end position="1235"/>
    </location>
</feature>
<keyword evidence="7 17" id="KW-0812">Transmembrane</keyword>
<dbReference type="InterPro" id="IPR002429">
    <property type="entry name" value="CcO_II-like_C"/>
</dbReference>
<evidence type="ECO:0000256" key="2">
    <source>
        <dbReference type="ARBA" id="ARBA00004141"/>
    </source>
</evidence>
<evidence type="ECO:0000256" key="15">
    <source>
        <dbReference type="ARBA" id="ARBA00049512"/>
    </source>
</evidence>
<keyword evidence="20" id="KW-0496">Mitochondrion</keyword>
<feature type="coiled-coil region" evidence="16">
    <location>
        <begin position="708"/>
        <end position="735"/>
    </location>
</feature>
<feature type="domain" description="Cytochrome oxidase subunit II copper A binding" evidence="18">
    <location>
        <begin position="99"/>
        <end position="258"/>
    </location>
</feature>
<dbReference type="InterPro" id="IPR036257">
    <property type="entry name" value="Cyt_c_oxidase_su2_TM_sf"/>
</dbReference>
<evidence type="ECO:0000256" key="10">
    <source>
        <dbReference type="ARBA" id="ARBA00022982"/>
    </source>
</evidence>
<evidence type="ECO:0000256" key="3">
    <source>
        <dbReference type="ARBA" id="ARBA00007866"/>
    </source>
</evidence>
<protein>
    <recommendedName>
        <fullName evidence="4">cytochrome-c oxidase</fullName>
        <ecNumber evidence="4">7.1.1.9</ecNumber>
    </recommendedName>
    <alternativeName>
        <fullName evidence="14">Cytochrome c oxidase polypeptide II</fullName>
    </alternativeName>
</protein>
<gene>
    <name evidence="20" type="primary">cox2</name>
</gene>
<feature type="transmembrane region" description="Helical" evidence="17">
    <location>
        <begin position="66"/>
        <end position="88"/>
    </location>
</feature>
<reference evidence="20" key="1">
    <citation type="journal article" date="2021" name="Genome Biol. Evol.">
        <title>Genomic rearrangements and sequence evolution across brown algal organelles.</title>
        <authorList>
            <person name="Starko S."/>
            <person name="Bringloe T.T."/>
            <person name="Gomez M.S."/>
            <person name="Darby H."/>
            <person name="Graham S.W."/>
            <person name="Martone P.T."/>
        </authorList>
    </citation>
    <scope>NUCLEOTIDE SEQUENCE</scope>
</reference>
<dbReference type="Pfam" id="PF00116">
    <property type="entry name" value="COX2"/>
    <property type="match status" value="1"/>
</dbReference>
<dbReference type="EC" id="7.1.1.9" evidence="4"/>
<dbReference type="PROSITE" id="PS50999">
    <property type="entry name" value="COX2_TM"/>
    <property type="match status" value="1"/>
</dbReference>
<keyword evidence="13 17" id="KW-0472">Membrane</keyword>
<dbReference type="EMBL" id="MZ156050">
    <property type="protein sequence ID" value="QWK44428.1"/>
    <property type="molecule type" value="Genomic_DNA"/>
</dbReference>
<dbReference type="GO" id="GO:0016020">
    <property type="term" value="C:membrane"/>
    <property type="evidence" value="ECO:0007669"/>
    <property type="project" value="UniProtKB-SubCell"/>
</dbReference>
<dbReference type="InterPro" id="IPR008972">
    <property type="entry name" value="Cupredoxin"/>
</dbReference>
<dbReference type="Gene3D" id="2.60.40.420">
    <property type="entry name" value="Cupredoxins - blue copper proteins"/>
    <property type="match status" value="1"/>
</dbReference>
<dbReference type="GO" id="GO:0042773">
    <property type="term" value="P:ATP synthesis coupled electron transport"/>
    <property type="evidence" value="ECO:0007669"/>
    <property type="project" value="TreeGrafter"/>
</dbReference>
<dbReference type="InterPro" id="IPR034210">
    <property type="entry name" value="CcO_II_C"/>
</dbReference>
<dbReference type="InterPro" id="IPR011759">
    <property type="entry name" value="Cyt_c_oxidase_su2_TM_dom"/>
</dbReference>
<evidence type="ECO:0000256" key="16">
    <source>
        <dbReference type="SAM" id="Coils"/>
    </source>
</evidence>
<evidence type="ECO:0000256" key="7">
    <source>
        <dbReference type="ARBA" id="ARBA00022692"/>
    </source>
</evidence>
<dbReference type="GO" id="GO:0004129">
    <property type="term" value="F:cytochrome-c oxidase activity"/>
    <property type="evidence" value="ECO:0007669"/>
    <property type="project" value="UniProtKB-EC"/>
</dbReference>
<keyword evidence="6" id="KW-0679">Respiratory chain</keyword>
<keyword evidence="9" id="KW-1278">Translocase</keyword>
<dbReference type="Gene3D" id="1.10.287.90">
    <property type="match status" value="1"/>
</dbReference>
<keyword evidence="5" id="KW-0813">Transport</keyword>
<dbReference type="PANTHER" id="PTHR22888">
    <property type="entry name" value="CYTOCHROME C OXIDASE, SUBUNIT II"/>
    <property type="match status" value="1"/>
</dbReference>
<evidence type="ECO:0000256" key="4">
    <source>
        <dbReference type="ARBA" id="ARBA00012949"/>
    </source>
</evidence>
<dbReference type="SUPFAM" id="SSF49503">
    <property type="entry name" value="Cupredoxins"/>
    <property type="match status" value="2"/>
</dbReference>
<dbReference type="SUPFAM" id="SSF81464">
    <property type="entry name" value="Cytochrome c oxidase subunit II-like, transmembrane region"/>
    <property type="match status" value="1"/>
</dbReference>
<name>A0A8F0K070_9PHAE</name>
<evidence type="ECO:0000256" key="12">
    <source>
        <dbReference type="ARBA" id="ARBA00023008"/>
    </source>
</evidence>
<comment type="catalytic activity">
    <reaction evidence="15">
        <text>4 Fe(II)-[cytochrome c] + O2 + 8 H(+)(in) = 4 Fe(III)-[cytochrome c] + 2 H2O + 4 H(+)(out)</text>
        <dbReference type="Rhea" id="RHEA:11436"/>
        <dbReference type="Rhea" id="RHEA-COMP:10350"/>
        <dbReference type="Rhea" id="RHEA-COMP:14399"/>
        <dbReference type="ChEBI" id="CHEBI:15377"/>
        <dbReference type="ChEBI" id="CHEBI:15378"/>
        <dbReference type="ChEBI" id="CHEBI:15379"/>
        <dbReference type="ChEBI" id="CHEBI:29033"/>
        <dbReference type="ChEBI" id="CHEBI:29034"/>
        <dbReference type="EC" id="7.1.1.9"/>
    </reaction>
    <physiologicalReaction direction="left-to-right" evidence="15">
        <dbReference type="Rhea" id="RHEA:11437"/>
    </physiologicalReaction>
</comment>
<proteinExistence type="inferred from homology"/>
<accession>A0A8F0K070</accession>
<keyword evidence="16" id="KW-0175">Coiled coil</keyword>
<dbReference type="PANTHER" id="PTHR22888:SF9">
    <property type="entry name" value="CYTOCHROME C OXIDASE SUBUNIT 2"/>
    <property type="match status" value="1"/>
</dbReference>
<sequence>MDAARPWQVGFQDPATPIMEGIISFNGLLMTLLLFIACLVGWLLYSCLKYFNESAQPEPVNFTHSTLLEVVWTILPVGVLTIISIPSYNLLYAMDEVIDPSLTIKVVGHQWYWSYECSDFEVESPVKEKDFELAEKSFNLYRNWLSVLGSENSLSRPDLTSLGLIKSIIETLEKEFKDIPREFSDDISISSSSKPEVFAKTEFIPSLVDSKKIIGGLSTNEPEILMNSLKSFREYIKLLGRSDIEEETRTLFAEWDNKNCHKDGGSIGGKDLSKDSDDNDSDGDIGSIVSELSTVDETSPAWAELLGAEYKYSDAEFEVGLAMTELFNAEGYLMKSMVYPDKYPHRKDIFDCIDKGWSRVVKSLKEVEPAEDTLIDTQLISHKLRLSRAEREAYSGEFEWDRVAVNYKFAAADYKEALITLNNAKVSSRWAQIDYEAAIVNKLTAVYFKIDADLGVSDISVKRSKVLLKGGYGAWTNKLRLDAKEILDLDKLRFIRATQELYSANDLLARSQFNLTAEEITRSNAIADSAEAEFMALEKEGLTAVEELMKAEVLLAEADMEFKTYKFVSEKADFKLNRAQTAFDKAKLVYDRAKSELDGAKSFFDKAQERLKENSVTVELQDPMTLAKDAVESHQSILKDFSKAAFLFDRGKTELLRAKERLITVEGYVDATDKKLEDTPILYKLPKVEGKPVEYFANYLWEIHNEDLECVTTQLEAAKNELRIANIDFTKVESELNTAAEKLIESELKKSKALIDFYKSVALDEPTLHSLENHLLSLKSLFGHIIYDLVRDKESANPELLMFLAKKGLGESIYSSLEGKNLVSEFNGATVLPAKFRSISVPSLLYNYGNLCVSQAQQELAGAESDYLVAADILTKAENVLAEVTADISNHSDRAEKLYVDQLWLLGKDVAESLVKSREVLEESKLRLTPLDIKLSPGLLQAISYENVVNANAELAYVKWLSARVAKTLNITLLSSVKPFNVEFEDSSLMDYLKENNNTSVGVSEVTYAPIKGDNAGHNKTAAMVTDAEAGYFDMSSLFGFNEGSYKEASPSLKTAVNSIFKGLQQGKGLLICQPVSPENSMEEVIEPTTLENNLEDFIESFYSDSNDDDGDRACLNFDSYLIADDDLVLPEISGTGKAGKVFRLLEVDNRLVVPTNTHIRVLITSADVLHSWAVPSLGVKVDACPGRLNQVFLFIKREGVFYGQCSELCGVNHGFMPIVVQAVSPDDYLTWVGKRLCS</sequence>